<evidence type="ECO:0000313" key="1">
    <source>
        <dbReference type="EMBL" id="MBE5036871.1"/>
    </source>
</evidence>
<dbReference type="InterPro" id="IPR036412">
    <property type="entry name" value="HAD-like_sf"/>
</dbReference>
<keyword evidence="2" id="KW-1185">Reference proteome</keyword>
<comment type="caution">
    <text evidence="1">The sequence shown here is derived from an EMBL/GenBank/DDBJ whole genome shotgun (WGS) entry which is preliminary data.</text>
</comment>
<reference evidence="1 2" key="1">
    <citation type="submission" date="2020-10" db="EMBL/GenBank/DDBJ databases">
        <title>ChiBAC.</title>
        <authorList>
            <person name="Zenner C."/>
            <person name="Hitch T.C.A."/>
            <person name="Clavel T."/>
        </authorList>
    </citation>
    <scope>NUCLEOTIDE SEQUENCE [LARGE SCALE GENOMIC DNA]</scope>
    <source>
        <strain evidence="1 2">DSM 109015</strain>
    </source>
</reference>
<gene>
    <name evidence="1" type="ORF">INF35_03615</name>
</gene>
<dbReference type="EMBL" id="JADCKC010000001">
    <property type="protein sequence ID" value="MBE5036871.1"/>
    <property type="molecule type" value="Genomic_DNA"/>
</dbReference>
<dbReference type="Gene3D" id="3.40.50.1000">
    <property type="entry name" value="HAD superfamily/HAD-like"/>
    <property type="match status" value="1"/>
</dbReference>
<evidence type="ECO:0000313" key="2">
    <source>
        <dbReference type="Proteomes" id="UP000768567"/>
    </source>
</evidence>
<protein>
    <recommendedName>
        <fullName evidence="3">Haloacid dehalogenase superfamily, subfamily IA, variant 1 with third motif having Dx(3-4)D or Dx(3-4)E</fullName>
    </recommendedName>
</protein>
<proteinExistence type="predicted"/>
<dbReference type="InterPro" id="IPR023214">
    <property type="entry name" value="HAD_sf"/>
</dbReference>
<name>A0ABR9R176_9FIRM</name>
<sequence>MQDLDRLAGRYRAVAFDVFDTLIHRDVAAPTDVFAWMEEAGTVPQGFAANRVAAEAAARAAASPREVTLAEIYSRPELEGIDPRAELDAELSLMVPDRKMQAFYQACRARGQAVYVISDMYLPAEAVAALLRACGYEEPDGLFVSSEYGVQKRSGKLFRLFLEKTGLSSRDVLFLGDDRRADCVGAALAGIRSVKLPGRLPRPDYYPEPASREEGTLAAFCANHGQFVDDPEERFGYTVTGPLMLAFARWLCRCREEHPQGRLVFLARDMYLAREICRLLGEQNSGYLCVSRRSLCPALLMRPMTEEAQALLLDTLPRQVMRVDEILTFCGFASGTELPGYDGSRMFDLRQRPASAELTRLLLEIAALSRGAAGMTVRESAANVRTYLRDFDLTRPGTLLVDIGSGGTTQRVLQELCGAPLQGLYLACDDRLFERLPKNQARVCLFEGKPAPLWFWMAQPMLEYLISEPCGPTLGYHRAGSAVSPVREQTTPPAELLAVQRGVLRFAGEWKASPFGEMEISPDSAIMPFLQMARRPEMRQACCFGDFTLEDGVRFRLAAPANLGAYLKNPARLARDFQESRWKIGFLRRLFRLPLPYDRMYSLLKGGRGKRKDG</sequence>
<dbReference type="SUPFAM" id="SSF56784">
    <property type="entry name" value="HAD-like"/>
    <property type="match status" value="1"/>
</dbReference>
<dbReference type="Proteomes" id="UP000768567">
    <property type="component" value="Unassembled WGS sequence"/>
</dbReference>
<dbReference type="Pfam" id="PF00702">
    <property type="entry name" value="Hydrolase"/>
    <property type="match status" value="1"/>
</dbReference>
<organism evidence="1 2">
    <name type="scientific">Gemmiger gallinarum</name>
    <dbReference type="NCBI Taxonomy" id="2779354"/>
    <lineage>
        <taxon>Bacteria</taxon>
        <taxon>Bacillati</taxon>
        <taxon>Bacillota</taxon>
        <taxon>Clostridia</taxon>
        <taxon>Eubacteriales</taxon>
        <taxon>Gemmiger</taxon>
    </lineage>
</organism>
<accession>A0ABR9R176</accession>
<evidence type="ECO:0008006" key="3">
    <source>
        <dbReference type="Google" id="ProtNLM"/>
    </source>
</evidence>
<dbReference type="RefSeq" id="WP_193500149.1">
    <property type="nucleotide sequence ID" value="NZ_JADCKC010000001.1"/>
</dbReference>